<gene>
    <name evidence="5" type="ORF">QOZ94_002784</name>
</gene>
<dbReference type="Gene3D" id="2.10.109.10">
    <property type="entry name" value="Umud Fragment, subunit A"/>
    <property type="match status" value="1"/>
</dbReference>
<dbReference type="Gene3D" id="1.10.260.40">
    <property type="entry name" value="lambda repressor-like DNA-binding domains"/>
    <property type="match status" value="1"/>
</dbReference>
<dbReference type="CDD" id="cd00093">
    <property type="entry name" value="HTH_XRE"/>
    <property type="match status" value="1"/>
</dbReference>
<dbReference type="Pfam" id="PF00717">
    <property type="entry name" value="Peptidase_S24"/>
    <property type="match status" value="1"/>
</dbReference>
<evidence type="ECO:0000313" key="6">
    <source>
        <dbReference type="Proteomes" id="UP001241747"/>
    </source>
</evidence>
<protein>
    <submittedName>
        <fullName evidence="5">Phage repressor protein C with HTH and peptisase S24 domain</fullName>
    </submittedName>
</protein>
<proteinExistence type="predicted"/>
<feature type="domain" description="HTH cro/C1-type" evidence="4">
    <location>
        <begin position="8"/>
        <end position="62"/>
    </location>
</feature>
<keyword evidence="2" id="KW-0238">DNA-binding</keyword>
<dbReference type="InterPro" id="IPR001387">
    <property type="entry name" value="Cro/C1-type_HTH"/>
</dbReference>
<dbReference type="PROSITE" id="PS50943">
    <property type="entry name" value="HTH_CROC1"/>
    <property type="match status" value="1"/>
</dbReference>
<dbReference type="PANTHER" id="PTHR40661:SF3">
    <property type="entry name" value="FELS-1 PROPHAGE TRANSCRIPTIONAL REGULATOR"/>
    <property type="match status" value="1"/>
</dbReference>
<evidence type="ECO:0000256" key="3">
    <source>
        <dbReference type="ARBA" id="ARBA00023163"/>
    </source>
</evidence>
<dbReference type="PANTHER" id="PTHR40661">
    <property type="match status" value="1"/>
</dbReference>
<dbReference type="CDD" id="cd06529">
    <property type="entry name" value="S24_LexA-like"/>
    <property type="match status" value="1"/>
</dbReference>
<dbReference type="Pfam" id="PF01381">
    <property type="entry name" value="HTH_3"/>
    <property type="match status" value="1"/>
</dbReference>
<dbReference type="SUPFAM" id="SSF47413">
    <property type="entry name" value="lambda repressor-like DNA-binding domains"/>
    <property type="match status" value="1"/>
</dbReference>
<dbReference type="InterPro" id="IPR036286">
    <property type="entry name" value="LexA/Signal_pep-like_sf"/>
</dbReference>
<accession>A0ABU0LFY4</accession>
<organism evidence="5 6">
    <name type="scientific">Xanthobacter agilis</name>
    <dbReference type="NCBI Taxonomy" id="47492"/>
    <lineage>
        <taxon>Bacteria</taxon>
        <taxon>Pseudomonadati</taxon>
        <taxon>Pseudomonadota</taxon>
        <taxon>Alphaproteobacteria</taxon>
        <taxon>Hyphomicrobiales</taxon>
        <taxon>Xanthobacteraceae</taxon>
        <taxon>Xanthobacter</taxon>
    </lineage>
</organism>
<dbReference type="Proteomes" id="UP001241747">
    <property type="component" value="Unassembled WGS sequence"/>
</dbReference>
<sequence>METLGSRIRYARDACGLTQDDIAAHFGIKRVSVTQWEGGTTKPAVSRLSKLADLLHTSAEWLLDGRGDAPAWTASADQPSAKKISGFKPEIIPGSELVGAKDFPIYAAAAGGEGHQIVTFEPIEWVKRPSILEGVPGSYGLLVYGDSMDPAFCHGDMALIHPGLGPAAGSDVVLYDHPPNGDAEAIIKRLVSWSEQEWRLKQYNPPREWTAFRADWPTCHRVVGKYSRR</sequence>
<evidence type="ECO:0000256" key="2">
    <source>
        <dbReference type="ARBA" id="ARBA00023125"/>
    </source>
</evidence>
<keyword evidence="1" id="KW-0805">Transcription regulation</keyword>
<comment type="caution">
    <text evidence="5">The sequence shown here is derived from an EMBL/GenBank/DDBJ whole genome shotgun (WGS) entry which is preliminary data.</text>
</comment>
<dbReference type="InterPro" id="IPR039418">
    <property type="entry name" value="LexA-like"/>
</dbReference>
<evidence type="ECO:0000256" key="1">
    <source>
        <dbReference type="ARBA" id="ARBA00023015"/>
    </source>
</evidence>
<dbReference type="SMART" id="SM00530">
    <property type="entry name" value="HTH_XRE"/>
    <property type="match status" value="1"/>
</dbReference>
<evidence type="ECO:0000259" key="4">
    <source>
        <dbReference type="PROSITE" id="PS50943"/>
    </source>
</evidence>
<dbReference type="EMBL" id="JAUSVY010000006">
    <property type="protein sequence ID" value="MDQ0505980.1"/>
    <property type="molecule type" value="Genomic_DNA"/>
</dbReference>
<evidence type="ECO:0000313" key="5">
    <source>
        <dbReference type="EMBL" id="MDQ0505980.1"/>
    </source>
</evidence>
<keyword evidence="3" id="KW-0804">Transcription</keyword>
<name>A0ABU0LFY4_XANAG</name>
<dbReference type="SUPFAM" id="SSF51306">
    <property type="entry name" value="LexA/Signal peptidase"/>
    <property type="match status" value="1"/>
</dbReference>
<reference evidence="5 6" key="1">
    <citation type="submission" date="2023-07" db="EMBL/GenBank/DDBJ databases">
        <title>Genomic Encyclopedia of Type Strains, Phase IV (KMG-IV): sequencing the most valuable type-strain genomes for metagenomic binning, comparative biology and taxonomic classification.</title>
        <authorList>
            <person name="Goeker M."/>
        </authorList>
    </citation>
    <scope>NUCLEOTIDE SEQUENCE [LARGE SCALE GENOMIC DNA]</scope>
    <source>
        <strain evidence="5 6">DSM 3770</strain>
    </source>
</reference>
<dbReference type="RefSeq" id="WP_237347734.1">
    <property type="nucleotide sequence ID" value="NZ_JABWGX010000048.1"/>
</dbReference>
<dbReference type="InterPro" id="IPR010982">
    <property type="entry name" value="Lambda_DNA-bd_dom_sf"/>
</dbReference>
<dbReference type="InterPro" id="IPR015927">
    <property type="entry name" value="Peptidase_S24_S26A/B/C"/>
</dbReference>
<keyword evidence="6" id="KW-1185">Reference proteome</keyword>